<protein>
    <recommendedName>
        <fullName evidence="1">ZSWIM1/3 RNaseH-like domain-containing protein</fullName>
    </recommendedName>
</protein>
<name>A0A433SS51_ELYCH</name>
<dbReference type="Proteomes" id="UP000271974">
    <property type="component" value="Unassembled WGS sequence"/>
</dbReference>
<sequence length="392" mass="44867">MLSPKLTFLIPESGRALNAFVDYSCELARGARLIRKSVESKNKIIKDPNKAYPLDWKYVSVVFTCKQYGQYESSSKGLRKDLSTYRTGCEAIIKLSANKKKQGIVITQAVLDHNHDTKDHKYPQDRRLNESQAAEMKDLLDLKVSSAQIIDRFQAQHDITLTHSDVRNHRQRIRKKTGPDVSEENQLWQELQVLAENGTDVTIAKDSEDKMSVLFIQTPKMKSTWQQYPQTLFLDSTYKVNSRNMPLFVFMTCDGDNSGVVVAYALVVDEKAATVTQVIDIFISKNDITQLSSVTIDKDFSEMKALKDRLPHVDIVLCKFHVLKTFEERAKKEERKDEVFSVLKDMVNYITVHQLRNMNSIFVGWWSALRNNLSYILVPIGTTWSLTGQGVM</sequence>
<dbReference type="Pfam" id="PF21056">
    <property type="entry name" value="ZSWIM1-3_RNaseH-like"/>
    <property type="match status" value="1"/>
</dbReference>
<dbReference type="EMBL" id="RQTK01001114">
    <property type="protein sequence ID" value="RUS72101.1"/>
    <property type="molecule type" value="Genomic_DNA"/>
</dbReference>
<dbReference type="OrthoDB" id="92090at2759"/>
<dbReference type="InterPro" id="IPR052579">
    <property type="entry name" value="Zinc_finger_SWIM"/>
</dbReference>
<comment type="caution">
    <text evidence="2">The sequence shown here is derived from an EMBL/GenBank/DDBJ whole genome shotgun (WGS) entry which is preliminary data.</text>
</comment>
<accession>A0A433SS51</accession>
<proteinExistence type="predicted"/>
<dbReference type="PANTHER" id="PTHR31569">
    <property type="entry name" value="SWIM-TYPE DOMAIN-CONTAINING PROTEIN"/>
    <property type="match status" value="1"/>
</dbReference>
<keyword evidence="3" id="KW-1185">Reference proteome</keyword>
<organism evidence="2 3">
    <name type="scientific">Elysia chlorotica</name>
    <name type="common">Eastern emerald elysia</name>
    <name type="synonym">Sea slug</name>
    <dbReference type="NCBI Taxonomy" id="188477"/>
    <lineage>
        <taxon>Eukaryota</taxon>
        <taxon>Metazoa</taxon>
        <taxon>Spiralia</taxon>
        <taxon>Lophotrochozoa</taxon>
        <taxon>Mollusca</taxon>
        <taxon>Gastropoda</taxon>
        <taxon>Heterobranchia</taxon>
        <taxon>Euthyneura</taxon>
        <taxon>Panpulmonata</taxon>
        <taxon>Sacoglossa</taxon>
        <taxon>Placobranchoidea</taxon>
        <taxon>Plakobranchidae</taxon>
        <taxon>Elysia</taxon>
    </lineage>
</organism>
<gene>
    <name evidence="2" type="ORF">EGW08_020146</name>
</gene>
<evidence type="ECO:0000313" key="2">
    <source>
        <dbReference type="EMBL" id="RUS72101.1"/>
    </source>
</evidence>
<feature type="domain" description="ZSWIM1/3 RNaseH-like" evidence="1">
    <location>
        <begin position="196"/>
        <end position="315"/>
    </location>
</feature>
<evidence type="ECO:0000313" key="3">
    <source>
        <dbReference type="Proteomes" id="UP000271974"/>
    </source>
</evidence>
<dbReference type="PANTHER" id="PTHR31569:SF4">
    <property type="entry name" value="SWIM-TYPE DOMAIN-CONTAINING PROTEIN"/>
    <property type="match status" value="1"/>
</dbReference>
<dbReference type="InterPro" id="IPR048324">
    <property type="entry name" value="ZSWIM1-3_RNaseH-like"/>
</dbReference>
<evidence type="ECO:0000259" key="1">
    <source>
        <dbReference type="Pfam" id="PF21056"/>
    </source>
</evidence>
<reference evidence="2 3" key="1">
    <citation type="submission" date="2019-01" db="EMBL/GenBank/DDBJ databases">
        <title>A draft genome assembly of the solar-powered sea slug Elysia chlorotica.</title>
        <authorList>
            <person name="Cai H."/>
            <person name="Li Q."/>
            <person name="Fang X."/>
            <person name="Li J."/>
            <person name="Curtis N.E."/>
            <person name="Altenburger A."/>
            <person name="Shibata T."/>
            <person name="Feng M."/>
            <person name="Maeda T."/>
            <person name="Schwartz J.A."/>
            <person name="Shigenobu S."/>
            <person name="Lundholm N."/>
            <person name="Nishiyama T."/>
            <person name="Yang H."/>
            <person name="Hasebe M."/>
            <person name="Li S."/>
            <person name="Pierce S.K."/>
            <person name="Wang J."/>
        </authorList>
    </citation>
    <scope>NUCLEOTIDE SEQUENCE [LARGE SCALE GENOMIC DNA]</scope>
    <source>
        <strain evidence="2">EC2010</strain>
        <tissue evidence="2">Whole organism of an adult</tissue>
    </source>
</reference>
<dbReference type="STRING" id="188477.A0A433SS51"/>
<dbReference type="AlphaFoldDB" id="A0A433SS51"/>